<protein>
    <submittedName>
        <fullName evidence="1">Uncharacterized protein</fullName>
    </submittedName>
</protein>
<accession>A0A0R1TI66</accession>
<dbReference type="Proteomes" id="UP000051048">
    <property type="component" value="Unassembled WGS sequence"/>
</dbReference>
<dbReference type="RefSeq" id="WP_025021096.1">
    <property type="nucleotide sequence ID" value="NZ_AZFH01000052.1"/>
</dbReference>
<dbReference type="STRING" id="1423740.FC36_GL002105"/>
<evidence type="ECO:0000313" key="2">
    <source>
        <dbReference type="Proteomes" id="UP000051048"/>
    </source>
</evidence>
<proteinExistence type="predicted"/>
<dbReference type="PATRIC" id="fig|1423740.3.peg.2286"/>
<organism evidence="1 2">
    <name type="scientific">Ligilactobacillus equi DSM 15833 = JCM 10991</name>
    <dbReference type="NCBI Taxonomy" id="1423740"/>
    <lineage>
        <taxon>Bacteria</taxon>
        <taxon>Bacillati</taxon>
        <taxon>Bacillota</taxon>
        <taxon>Bacilli</taxon>
        <taxon>Lactobacillales</taxon>
        <taxon>Lactobacillaceae</taxon>
        <taxon>Ligilactobacillus</taxon>
    </lineage>
</organism>
<evidence type="ECO:0000313" key="1">
    <source>
        <dbReference type="EMBL" id="KRL80649.1"/>
    </source>
</evidence>
<comment type="caution">
    <text evidence="1">The sequence shown here is derived from an EMBL/GenBank/DDBJ whole genome shotgun (WGS) entry which is preliminary data.</text>
</comment>
<dbReference type="EMBL" id="AZFH01000052">
    <property type="protein sequence ID" value="KRL80649.1"/>
    <property type="molecule type" value="Genomic_DNA"/>
</dbReference>
<reference evidence="1 2" key="1">
    <citation type="journal article" date="2015" name="Genome Announc.">
        <title>Expanding the biotechnology potential of lactobacilli through comparative genomics of 213 strains and associated genera.</title>
        <authorList>
            <person name="Sun Z."/>
            <person name="Harris H.M."/>
            <person name="McCann A."/>
            <person name="Guo C."/>
            <person name="Argimon S."/>
            <person name="Zhang W."/>
            <person name="Yang X."/>
            <person name="Jeffery I.B."/>
            <person name="Cooney J.C."/>
            <person name="Kagawa T.F."/>
            <person name="Liu W."/>
            <person name="Song Y."/>
            <person name="Salvetti E."/>
            <person name="Wrobel A."/>
            <person name="Rasinkangas P."/>
            <person name="Parkhill J."/>
            <person name="Rea M.C."/>
            <person name="O'Sullivan O."/>
            <person name="Ritari J."/>
            <person name="Douillard F.P."/>
            <person name="Paul Ross R."/>
            <person name="Yang R."/>
            <person name="Briner A.E."/>
            <person name="Felis G.E."/>
            <person name="de Vos W.M."/>
            <person name="Barrangou R."/>
            <person name="Klaenhammer T.R."/>
            <person name="Caufield P.W."/>
            <person name="Cui Y."/>
            <person name="Zhang H."/>
            <person name="O'Toole P.W."/>
        </authorList>
    </citation>
    <scope>NUCLEOTIDE SEQUENCE [LARGE SCALE GENOMIC DNA]</scope>
    <source>
        <strain evidence="1 2">DSM 15833</strain>
    </source>
</reference>
<sequence>MKMTLEQEVQINMQAIQDKLVLFYFDLSHLINSKTQKLTVTNCFVKEENSEIPGEYVGDMKDNGTFVIARKNIVGLTKPTMAKVKIDVEIEEL</sequence>
<name>A0A0R1TI66_9LACO</name>
<dbReference type="AlphaFoldDB" id="A0A0R1TI66"/>
<gene>
    <name evidence="1" type="ORF">FC36_GL002105</name>
</gene>